<keyword evidence="8" id="KW-1185">Reference proteome</keyword>
<keyword evidence="5" id="KW-0472">Membrane</keyword>
<dbReference type="PRINTS" id="PR00344">
    <property type="entry name" value="BCTRLSENSOR"/>
</dbReference>
<dbReference type="PANTHER" id="PTHR43065:SF50">
    <property type="entry name" value="HISTIDINE KINASE"/>
    <property type="match status" value="1"/>
</dbReference>
<dbReference type="InterPro" id="IPR036890">
    <property type="entry name" value="HATPase_C_sf"/>
</dbReference>
<evidence type="ECO:0000259" key="6">
    <source>
        <dbReference type="PROSITE" id="PS50109"/>
    </source>
</evidence>
<feature type="transmembrane region" description="Helical" evidence="5">
    <location>
        <begin position="299"/>
        <end position="316"/>
    </location>
</feature>
<dbReference type="SUPFAM" id="SSF55874">
    <property type="entry name" value="ATPase domain of HSP90 chaperone/DNA topoisomerase II/histidine kinase"/>
    <property type="match status" value="1"/>
</dbReference>
<dbReference type="PROSITE" id="PS50109">
    <property type="entry name" value="HIS_KIN"/>
    <property type="match status" value="1"/>
</dbReference>
<evidence type="ECO:0000313" key="7">
    <source>
        <dbReference type="EMBL" id="RKD14418.1"/>
    </source>
</evidence>
<organism evidence="7 8">
    <name type="scientific">Pelobium manganitolerans</name>
    <dbReference type="NCBI Taxonomy" id="1842495"/>
    <lineage>
        <taxon>Bacteria</taxon>
        <taxon>Pseudomonadati</taxon>
        <taxon>Bacteroidota</taxon>
        <taxon>Sphingobacteriia</taxon>
        <taxon>Sphingobacteriales</taxon>
        <taxon>Sphingobacteriaceae</taxon>
        <taxon>Pelobium</taxon>
    </lineage>
</organism>
<name>A0A419S470_9SPHI</name>
<keyword evidence="5" id="KW-0812">Transmembrane</keyword>
<dbReference type="Pfam" id="PF07696">
    <property type="entry name" value="7TMR-DISMED2"/>
    <property type="match status" value="1"/>
</dbReference>
<feature type="domain" description="Histidine kinase" evidence="6">
    <location>
        <begin position="485"/>
        <end position="736"/>
    </location>
</feature>
<dbReference type="InterPro" id="IPR003661">
    <property type="entry name" value="HisK_dim/P_dom"/>
</dbReference>
<dbReference type="RefSeq" id="WP_182995381.1">
    <property type="nucleotide sequence ID" value="NZ_MBTA01000026.1"/>
</dbReference>
<dbReference type="Gene3D" id="2.60.40.2380">
    <property type="match status" value="1"/>
</dbReference>
<evidence type="ECO:0000256" key="1">
    <source>
        <dbReference type="ARBA" id="ARBA00000085"/>
    </source>
</evidence>
<keyword evidence="7" id="KW-0808">Transferase</keyword>
<dbReference type="Gene3D" id="1.10.287.130">
    <property type="match status" value="1"/>
</dbReference>
<dbReference type="InterPro" id="IPR003594">
    <property type="entry name" value="HATPase_dom"/>
</dbReference>
<feature type="transmembrane region" description="Helical" evidence="5">
    <location>
        <begin position="352"/>
        <end position="370"/>
    </location>
</feature>
<dbReference type="InterPro" id="IPR004358">
    <property type="entry name" value="Sig_transdc_His_kin-like_C"/>
</dbReference>
<dbReference type="InterPro" id="IPR036097">
    <property type="entry name" value="HisK_dim/P_sf"/>
</dbReference>
<comment type="catalytic activity">
    <reaction evidence="1">
        <text>ATP + protein L-histidine = ADP + protein N-phospho-L-histidine.</text>
        <dbReference type="EC" id="2.7.13.3"/>
    </reaction>
</comment>
<protein>
    <recommendedName>
        <fullName evidence="2">histidine kinase</fullName>
        <ecNumber evidence="2">2.7.13.3</ecNumber>
    </recommendedName>
</protein>
<dbReference type="EC" id="2.7.13.3" evidence="2"/>
<evidence type="ECO:0000256" key="2">
    <source>
        <dbReference type="ARBA" id="ARBA00012438"/>
    </source>
</evidence>
<feature type="transmembrane region" description="Helical" evidence="5">
    <location>
        <begin position="322"/>
        <end position="345"/>
    </location>
</feature>
<dbReference type="InterPro" id="IPR005467">
    <property type="entry name" value="His_kinase_dom"/>
</dbReference>
<evidence type="ECO:0000256" key="3">
    <source>
        <dbReference type="ARBA" id="ARBA00022553"/>
    </source>
</evidence>
<keyword evidence="4" id="KW-0175">Coiled coil</keyword>
<comment type="caution">
    <text evidence="7">The sequence shown here is derived from an EMBL/GenBank/DDBJ whole genome shotgun (WGS) entry which is preliminary data.</text>
</comment>
<dbReference type="Pfam" id="PF02518">
    <property type="entry name" value="HATPase_c"/>
    <property type="match status" value="1"/>
</dbReference>
<gene>
    <name evidence="7" type="ORF">BCY91_08050</name>
</gene>
<feature type="coiled-coil region" evidence="4">
    <location>
        <begin position="408"/>
        <end position="469"/>
    </location>
</feature>
<sequence>MSNEILNLIFDKPGCKQININKVLKNVCILFFLGFACLKVSAQAPLEIKRALAEKYIGGSALIFQDSTAKLGFEEIRQLDAQFKPSQFAVPNLGISANNNWLKLKLQNNTNQEDFILNISNPIINEVEIFILKDGKVKSHRSTNYLPIRDRKYKHQFYLFDLNVKPQDSLTVYLKLNANEQILAPISIHTTEQTLPVLSSADAKTGIYLGIMAVMLLYNLFIYFTVRDKDYLVYCHYIFWVALTQATLLGFAHRFIWTDNFWLSTNMVIICGVMSGIATILFAKSFLRIQEYSKRLNRLLSFTVLMYVTALVLLLANYKQHAFQLVNLTAATVSLLIMFIAWYIYRKKYAPAKFFLISWSVFFASILVFVAKDYGLVPYNDFTVHAVEIGSALEAVLLSFALANKINIFKKEKELSQAQALAVAHENERIIREQNVILEQKVQERTHELSETNQELSNTLDHLKETQSQLVASEKMASLGQLTAGIAHEINNPINFVTSNVSPLKRDVNQLLEALKYIENVGLSEKPVTEKQQAIEDYKEELDFDYLKIEIGHLLSGIYDGASRTAEIVKGLRLFSRLDEDDLKKADINEGLDSTLVIMNSALNSNKIEVVKSYGELPLAECYPGKLNQVFLNIISNAIHAVQKVHGESGEGKLGISTYSEGENIFISIKDNGTGMNETTQSKIFDPFYTTKDVGEGTGLGMSIAFNTIKKHSGEIIVHSKVGEGTEMLIRIPIVHQISTS</sequence>
<dbReference type="SUPFAM" id="SSF47384">
    <property type="entry name" value="Homodimeric domain of signal transducing histidine kinase"/>
    <property type="match status" value="1"/>
</dbReference>
<dbReference type="GO" id="GO:0000155">
    <property type="term" value="F:phosphorelay sensor kinase activity"/>
    <property type="evidence" value="ECO:0007669"/>
    <property type="project" value="InterPro"/>
</dbReference>
<dbReference type="Proteomes" id="UP000283433">
    <property type="component" value="Unassembled WGS sequence"/>
</dbReference>
<proteinExistence type="predicted"/>
<dbReference type="Gene3D" id="3.30.565.10">
    <property type="entry name" value="Histidine kinase-like ATPase, C-terminal domain"/>
    <property type="match status" value="1"/>
</dbReference>
<keyword evidence="3" id="KW-0597">Phosphoprotein</keyword>
<evidence type="ECO:0000256" key="5">
    <source>
        <dbReference type="SAM" id="Phobius"/>
    </source>
</evidence>
<feature type="transmembrane region" description="Helical" evidence="5">
    <location>
        <begin position="237"/>
        <end position="257"/>
    </location>
</feature>
<dbReference type="PANTHER" id="PTHR43065">
    <property type="entry name" value="SENSOR HISTIDINE KINASE"/>
    <property type="match status" value="1"/>
</dbReference>
<dbReference type="SMART" id="SM00387">
    <property type="entry name" value="HATPase_c"/>
    <property type="match status" value="1"/>
</dbReference>
<evidence type="ECO:0000256" key="4">
    <source>
        <dbReference type="SAM" id="Coils"/>
    </source>
</evidence>
<keyword evidence="7" id="KW-0418">Kinase</keyword>
<keyword evidence="5" id="KW-1133">Transmembrane helix</keyword>
<feature type="transmembrane region" description="Helical" evidence="5">
    <location>
        <begin position="206"/>
        <end position="225"/>
    </location>
</feature>
<dbReference type="SMART" id="SM00388">
    <property type="entry name" value="HisKA"/>
    <property type="match status" value="1"/>
</dbReference>
<dbReference type="CDD" id="cd00082">
    <property type="entry name" value="HisKA"/>
    <property type="match status" value="1"/>
</dbReference>
<dbReference type="AlphaFoldDB" id="A0A419S470"/>
<reference evidence="7 8" key="1">
    <citation type="submission" date="2016-07" db="EMBL/GenBank/DDBJ databases">
        <title>Genome of Pelobium manganitolerans.</title>
        <authorList>
            <person name="Wu S."/>
            <person name="Wang G."/>
        </authorList>
    </citation>
    <scope>NUCLEOTIDE SEQUENCE [LARGE SCALE GENOMIC DNA]</scope>
    <source>
        <strain evidence="7 8">YS-25</strain>
    </source>
</reference>
<dbReference type="Pfam" id="PF07695">
    <property type="entry name" value="7TMR-DISM_7TM"/>
    <property type="match status" value="1"/>
</dbReference>
<accession>A0A419S470</accession>
<evidence type="ECO:0000313" key="8">
    <source>
        <dbReference type="Proteomes" id="UP000283433"/>
    </source>
</evidence>
<dbReference type="InterPro" id="IPR011623">
    <property type="entry name" value="7TMR_DISM_rcpt_extracell_dom1"/>
</dbReference>
<feature type="transmembrane region" description="Helical" evidence="5">
    <location>
        <begin position="263"/>
        <end position="287"/>
    </location>
</feature>
<dbReference type="EMBL" id="MBTA01000026">
    <property type="protein sequence ID" value="RKD14418.1"/>
    <property type="molecule type" value="Genomic_DNA"/>
</dbReference>
<dbReference type="InterPro" id="IPR011622">
    <property type="entry name" value="7TMR_DISM_rcpt_extracell_dom2"/>
</dbReference>